<evidence type="ECO:0000313" key="5">
    <source>
        <dbReference type="Proteomes" id="UP000070409"/>
    </source>
</evidence>
<feature type="domain" description="VOC" evidence="1">
    <location>
        <begin position="1"/>
        <end position="121"/>
    </location>
</feature>
<dbReference type="Proteomes" id="UP000070258">
    <property type="component" value="Unassembled WGS sequence"/>
</dbReference>
<evidence type="ECO:0000259" key="1">
    <source>
        <dbReference type="PROSITE" id="PS51819"/>
    </source>
</evidence>
<dbReference type="EMBL" id="LSRE01000034">
    <property type="protein sequence ID" value="KXO94042.1"/>
    <property type="molecule type" value="Genomic_DNA"/>
</dbReference>
<organism evidence="3 4">
    <name type="scientific">Tsukamurella pseudospumae</name>
    <dbReference type="NCBI Taxonomy" id="239498"/>
    <lineage>
        <taxon>Bacteria</taxon>
        <taxon>Bacillati</taxon>
        <taxon>Actinomycetota</taxon>
        <taxon>Actinomycetes</taxon>
        <taxon>Mycobacteriales</taxon>
        <taxon>Tsukamurellaceae</taxon>
        <taxon>Tsukamurella</taxon>
    </lineage>
</organism>
<dbReference type="PROSITE" id="PS51819">
    <property type="entry name" value="VOC"/>
    <property type="match status" value="1"/>
</dbReference>
<keyword evidence="5" id="KW-1185">Reference proteome</keyword>
<dbReference type="Gene3D" id="3.30.720.110">
    <property type="match status" value="1"/>
</dbReference>
<dbReference type="SUPFAM" id="SSF54593">
    <property type="entry name" value="Glyoxalase/Bleomycin resistance protein/Dihydroxybiphenyl dioxygenase"/>
    <property type="match status" value="1"/>
</dbReference>
<protein>
    <recommendedName>
        <fullName evidence="1">VOC domain-containing protein</fullName>
    </recommendedName>
</protein>
<comment type="caution">
    <text evidence="3">The sequence shown here is derived from an EMBL/GenBank/DDBJ whole genome shotgun (WGS) entry which is preliminary data.</text>
</comment>
<evidence type="ECO:0000313" key="3">
    <source>
        <dbReference type="EMBL" id="KXP14713.1"/>
    </source>
</evidence>
<dbReference type="PANTHER" id="PTHR34109">
    <property type="entry name" value="BNAUNNG04460D PROTEIN-RELATED"/>
    <property type="match status" value="1"/>
</dbReference>
<reference evidence="4" key="1">
    <citation type="submission" date="2016-02" db="EMBL/GenBank/DDBJ databases">
        <authorList>
            <person name="Wen L."/>
            <person name="He K."/>
            <person name="Yang H."/>
        </authorList>
    </citation>
    <scope>NUCLEOTIDE SEQUENCE [LARGE SCALE GENOMIC DNA]</scope>
    <source>
        <strain evidence="4">JCM 15929</strain>
    </source>
</reference>
<evidence type="ECO:0000313" key="4">
    <source>
        <dbReference type="Proteomes" id="UP000070258"/>
    </source>
</evidence>
<dbReference type="AlphaFoldDB" id="A0A138AWA8"/>
<sequence>MLFYNDVAAAQEWLCTAFGFEATAVHRDPDGAVLGVEIDTGGGRVMLLGGSDEAALGMRSPSALGAMTGGVYVTLADVDTHHDRAVQAGATIAMPIQTMPYGSREYGVLDCEGHYWSFGSYTLV</sequence>
<dbReference type="STRING" id="239498.AXK60_02170"/>
<dbReference type="Proteomes" id="UP000070409">
    <property type="component" value="Unassembled WGS sequence"/>
</dbReference>
<dbReference type="PANTHER" id="PTHR34109:SF1">
    <property type="entry name" value="VOC DOMAIN-CONTAINING PROTEIN"/>
    <property type="match status" value="1"/>
</dbReference>
<dbReference type="EMBL" id="LSRF01000001">
    <property type="protein sequence ID" value="KXP14713.1"/>
    <property type="molecule type" value="Genomic_DNA"/>
</dbReference>
<reference evidence="2 5" key="2">
    <citation type="submission" date="2016-02" db="EMBL/GenBank/DDBJ databases">
        <authorList>
            <person name="Teng J.L."/>
            <person name="Tang Y."/>
            <person name="Huang Y."/>
            <person name="Guo F."/>
            <person name="Wei W."/>
            <person name="Chen J.H."/>
            <person name="Wong S.Y."/>
            <person name="Lau S.K."/>
            <person name="Woo P.C."/>
        </authorList>
    </citation>
    <scope>NUCLEOTIDE SEQUENCE [LARGE SCALE GENOMIC DNA]</scope>
    <source>
        <strain evidence="2 5">JCM 13375</strain>
    </source>
</reference>
<dbReference type="Gene3D" id="3.30.720.120">
    <property type="match status" value="1"/>
</dbReference>
<evidence type="ECO:0000313" key="2">
    <source>
        <dbReference type="EMBL" id="KXO94042.1"/>
    </source>
</evidence>
<dbReference type="InterPro" id="IPR029068">
    <property type="entry name" value="Glyas_Bleomycin-R_OHBP_Dase"/>
</dbReference>
<proteinExistence type="predicted"/>
<name>A0A138AWA8_9ACTN</name>
<accession>A0A138AWA8</accession>
<dbReference type="Pfam" id="PF00903">
    <property type="entry name" value="Glyoxalase"/>
    <property type="match status" value="1"/>
</dbReference>
<gene>
    <name evidence="3" type="ORF">AXK60_02170</name>
    <name evidence="2" type="ORF">AXK61_05855</name>
</gene>
<reference evidence="3" key="3">
    <citation type="submission" date="2016-02" db="EMBL/GenBank/DDBJ databases">
        <authorList>
            <person name="Teng J.L."/>
            <person name="Yang Y."/>
            <person name="Huang Y."/>
            <person name="Guo F."/>
            <person name="Wei W."/>
            <person name="Chen J.H."/>
            <person name="Wong S.Y."/>
            <person name="Lau S.K."/>
            <person name="Woo P.C."/>
        </authorList>
    </citation>
    <scope>NUCLEOTIDE SEQUENCE</scope>
    <source>
        <strain evidence="3">JCM 15929</strain>
    </source>
</reference>
<dbReference type="InterPro" id="IPR037523">
    <property type="entry name" value="VOC_core"/>
</dbReference>
<dbReference type="InterPro" id="IPR004360">
    <property type="entry name" value="Glyas_Fos-R_dOase_dom"/>
</dbReference>